<accession>A0AAN6ZIR5</accession>
<reference evidence="2" key="1">
    <citation type="journal article" date="2023" name="Mol. Phylogenet. Evol.">
        <title>Genome-scale phylogeny and comparative genomics of the fungal order Sordariales.</title>
        <authorList>
            <person name="Hensen N."/>
            <person name="Bonometti L."/>
            <person name="Westerberg I."/>
            <person name="Brannstrom I.O."/>
            <person name="Guillou S."/>
            <person name="Cros-Aarteil S."/>
            <person name="Calhoun S."/>
            <person name="Haridas S."/>
            <person name="Kuo A."/>
            <person name="Mondo S."/>
            <person name="Pangilinan J."/>
            <person name="Riley R."/>
            <person name="LaButti K."/>
            <person name="Andreopoulos B."/>
            <person name="Lipzen A."/>
            <person name="Chen C."/>
            <person name="Yan M."/>
            <person name="Daum C."/>
            <person name="Ng V."/>
            <person name="Clum A."/>
            <person name="Steindorff A."/>
            <person name="Ohm R.A."/>
            <person name="Martin F."/>
            <person name="Silar P."/>
            <person name="Natvig D.O."/>
            <person name="Lalanne C."/>
            <person name="Gautier V."/>
            <person name="Ament-Velasquez S.L."/>
            <person name="Kruys A."/>
            <person name="Hutchinson M.I."/>
            <person name="Powell A.J."/>
            <person name="Barry K."/>
            <person name="Miller A.N."/>
            <person name="Grigoriev I.V."/>
            <person name="Debuchy R."/>
            <person name="Gladieux P."/>
            <person name="Hiltunen Thoren M."/>
            <person name="Johannesson H."/>
        </authorList>
    </citation>
    <scope>NUCLEOTIDE SEQUENCE</scope>
    <source>
        <strain evidence="2">CBS 141.50</strain>
    </source>
</reference>
<evidence type="ECO:0000313" key="2">
    <source>
        <dbReference type="EMBL" id="KAK4140750.1"/>
    </source>
</evidence>
<dbReference type="Proteomes" id="UP001302676">
    <property type="component" value="Unassembled WGS sequence"/>
</dbReference>
<dbReference type="EMBL" id="MU853624">
    <property type="protein sequence ID" value="KAK4140750.1"/>
    <property type="molecule type" value="Genomic_DNA"/>
</dbReference>
<dbReference type="RefSeq" id="XP_062634121.1">
    <property type="nucleotide sequence ID" value="XM_062778193.1"/>
</dbReference>
<protein>
    <submittedName>
        <fullName evidence="2">Uncharacterized protein</fullName>
    </submittedName>
</protein>
<evidence type="ECO:0000313" key="3">
    <source>
        <dbReference type="Proteomes" id="UP001302676"/>
    </source>
</evidence>
<keyword evidence="3" id="KW-1185">Reference proteome</keyword>
<dbReference type="GeneID" id="87814806"/>
<comment type="caution">
    <text evidence="2">The sequence shown here is derived from an EMBL/GenBank/DDBJ whole genome shotgun (WGS) entry which is preliminary data.</text>
</comment>
<dbReference type="AlphaFoldDB" id="A0AAN6ZIR5"/>
<evidence type="ECO:0000256" key="1">
    <source>
        <dbReference type="SAM" id="MobiDB-lite"/>
    </source>
</evidence>
<sequence>MVEVIPIIVGSADDKKPTETRFFNLHAPPAGHSIKVAPDFFDGAVRDAVEKAVRVNLNHMIIPSKYSTRIPMAPNCFFDVTPKEAKFSAAMRKTMLHGALGARAMLALQNYGAEEPVFDGKAYTYTAAYHPEVGTLQIFTHHVTPPTTPEGEPEYHMTKLGLWQMTDSIEGFLRGVTAFRNVRDLAQRHRDEFIRVANERARQLSEEQQPGEKQGPSEKREASGKQEPVEEQQPIAETMGVVAEGE</sequence>
<feature type="region of interest" description="Disordered" evidence="1">
    <location>
        <begin position="199"/>
        <end position="246"/>
    </location>
</feature>
<feature type="compositionally biased region" description="Basic and acidic residues" evidence="1">
    <location>
        <begin position="215"/>
        <end position="228"/>
    </location>
</feature>
<gene>
    <name evidence="2" type="ORF">C8A04DRAFT_14686</name>
</gene>
<proteinExistence type="predicted"/>
<organism evidence="2 3">
    <name type="scientific">Dichotomopilus funicola</name>
    <dbReference type="NCBI Taxonomy" id="1934379"/>
    <lineage>
        <taxon>Eukaryota</taxon>
        <taxon>Fungi</taxon>
        <taxon>Dikarya</taxon>
        <taxon>Ascomycota</taxon>
        <taxon>Pezizomycotina</taxon>
        <taxon>Sordariomycetes</taxon>
        <taxon>Sordariomycetidae</taxon>
        <taxon>Sordariales</taxon>
        <taxon>Chaetomiaceae</taxon>
        <taxon>Dichotomopilus</taxon>
    </lineage>
</organism>
<reference evidence="2" key="2">
    <citation type="submission" date="2023-05" db="EMBL/GenBank/DDBJ databases">
        <authorList>
            <consortium name="Lawrence Berkeley National Laboratory"/>
            <person name="Steindorff A."/>
            <person name="Hensen N."/>
            <person name="Bonometti L."/>
            <person name="Westerberg I."/>
            <person name="Brannstrom I.O."/>
            <person name="Guillou S."/>
            <person name="Cros-Aarteil S."/>
            <person name="Calhoun S."/>
            <person name="Haridas S."/>
            <person name="Kuo A."/>
            <person name="Mondo S."/>
            <person name="Pangilinan J."/>
            <person name="Riley R."/>
            <person name="Labutti K."/>
            <person name="Andreopoulos B."/>
            <person name="Lipzen A."/>
            <person name="Chen C."/>
            <person name="Yanf M."/>
            <person name="Daum C."/>
            <person name="Ng V."/>
            <person name="Clum A."/>
            <person name="Ohm R."/>
            <person name="Martin F."/>
            <person name="Silar P."/>
            <person name="Natvig D."/>
            <person name="Lalanne C."/>
            <person name="Gautier V."/>
            <person name="Ament-Velasquez S.L."/>
            <person name="Kruys A."/>
            <person name="Hutchinson M.I."/>
            <person name="Powell A.J."/>
            <person name="Barry K."/>
            <person name="Miller A.N."/>
            <person name="Grigoriev I.V."/>
            <person name="Debuchy R."/>
            <person name="Gladieux P."/>
            <person name="Thoren M.H."/>
            <person name="Johannesson H."/>
        </authorList>
    </citation>
    <scope>NUCLEOTIDE SEQUENCE</scope>
    <source>
        <strain evidence="2">CBS 141.50</strain>
    </source>
</reference>
<name>A0AAN6ZIR5_9PEZI</name>